<evidence type="ECO:0008006" key="3">
    <source>
        <dbReference type="Google" id="ProtNLM"/>
    </source>
</evidence>
<dbReference type="Gene3D" id="1.10.1330.10">
    <property type="entry name" value="Dockerin domain"/>
    <property type="match status" value="1"/>
</dbReference>
<proteinExistence type="predicted"/>
<organism evidence="1 2">
    <name type="scientific">Candidatus Shapirobacteria bacterium CG_4_10_14_0_2_um_filter_40_12</name>
    <dbReference type="NCBI Taxonomy" id="1974871"/>
    <lineage>
        <taxon>Bacteria</taxon>
        <taxon>Candidatus Shapironibacteriota</taxon>
    </lineage>
</organism>
<reference evidence="2" key="1">
    <citation type="submission" date="2017-09" db="EMBL/GenBank/DDBJ databases">
        <title>Depth-based differentiation of microbial function through sediment-hosted aquifers and enrichment of novel symbionts in the deep terrestrial subsurface.</title>
        <authorList>
            <person name="Probst A.J."/>
            <person name="Ladd B."/>
            <person name="Jarett J.K."/>
            <person name="Geller-Mcgrath D.E."/>
            <person name="Sieber C.M.K."/>
            <person name="Emerson J.B."/>
            <person name="Anantharaman K."/>
            <person name="Thomas B.C."/>
            <person name="Malmstrom R."/>
            <person name="Stieglmeier M."/>
            <person name="Klingl A."/>
            <person name="Woyke T."/>
            <person name="Ryan C.M."/>
            <person name="Banfield J.F."/>
        </authorList>
    </citation>
    <scope>NUCLEOTIDE SEQUENCE [LARGE SCALE GENOMIC DNA]</scope>
</reference>
<gene>
    <name evidence="1" type="ORF">COY20_02400</name>
</gene>
<comment type="caution">
    <text evidence="1">The sequence shown here is derived from an EMBL/GenBank/DDBJ whole genome shotgun (WGS) entry which is preliminary data.</text>
</comment>
<evidence type="ECO:0000313" key="1">
    <source>
        <dbReference type="EMBL" id="PIZ58997.1"/>
    </source>
</evidence>
<protein>
    <recommendedName>
        <fullName evidence="3">Dockerin domain-containing protein</fullName>
    </recommendedName>
</protein>
<name>A0A2M7TT38_9BACT</name>
<sequence length="71" mass="7592">MAGDVTGVTSEAQDGWINGVDFSYIKSKSLVHETVATGGYLRGDLDGNCQVNSNDVNILKISLQAKQGELY</sequence>
<evidence type="ECO:0000313" key="2">
    <source>
        <dbReference type="Proteomes" id="UP000229336"/>
    </source>
</evidence>
<dbReference type="GO" id="GO:0000272">
    <property type="term" value="P:polysaccharide catabolic process"/>
    <property type="evidence" value="ECO:0007669"/>
    <property type="project" value="InterPro"/>
</dbReference>
<dbReference type="EMBL" id="PFNX01000050">
    <property type="protein sequence ID" value="PIZ58997.1"/>
    <property type="molecule type" value="Genomic_DNA"/>
</dbReference>
<dbReference type="InterPro" id="IPR036439">
    <property type="entry name" value="Dockerin_dom_sf"/>
</dbReference>
<accession>A0A2M7TT38</accession>
<dbReference type="AlphaFoldDB" id="A0A2M7TT38"/>
<dbReference type="Proteomes" id="UP000229336">
    <property type="component" value="Unassembled WGS sequence"/>
</dbReference>
<dbReference type="SUPFAM" id="SSF63446">
    <property type="entry name" value="Type I dockerin domain"/>
    <property type="match status" value="1"/>
</dbReference>